<dbReference type="CDD" id="cd03784">
    <property type="entry name" value="GT1_Gtf-like"/>
    <property type="match status" value="1"/>
</dbReference>
<evidence type="ECO:0000256" key="2">
    <source>
        <dbReference type="ARBA" id="ARBA00022679"/>
    </source>
</evidence>
<organism evidence="4 5">
    <name type="scientific">Fulvivirga marina</name>
    <dbReference type="NCBI Taxonomy" id="2494733"/>
    <lineage>
        <taxon>Bacteria</taxon>
        <taxon>Pseudomonadati</taxon>
        <taxon>Bacteroidota</taxon>
        <taxon>Cytophagia</taxon>
        <taxon>Cytophagales</taxon>
        <taxon>Fulvivirgaceae</taxon>
        <taxon>Fulvivirga</taxon>
    </lineage>
</organism>
<evidence type="ECO:0000256" key="1">
    <source>
        <dbReference type="ARBA" id="ARBA00022676"/>
    </source>
</evidence>
<protein>
    <submittedName>
        <fullName evidence="4">Glycosyltransferase family 1 protein</fullName>
    </submittedName>
</protein>
<dbReference type="InterPro" id="IPR010610">
    <property type="entry name" value="EryCIII-like_C"/>
</dbReference>
<gene>
    <name evidence="4" type="ORF">JMN32_25070</name>
</gene>
<dbReference type="AlphaFoldDB" id="A0A937G2S1"/>
<dbReference type="EMBL" id="JAEUGD010000067">
    <property type="protein sequence ID" value="MBL6449607.1"/>
    <property type="molecule type" value="Genomic_DNA"/>
</dbReference>
<dbReference type="Pfam" id="PF06722">
    <property type="entry name" value="EryCIII-like_C"/>
    <property type="match status" value="1"/>
</dbReference>
<evidence type="ECO:0000313" key="5">
    <source>
        <dbReference type="Proteomes" id="UP000614216"/>
    </source>
</evidence>
<dbReference type="PANTHER" id="PTHR48043">
    <property type="entry name" value="EG:EG0003.4 PROTEIN-RELATED"/>
    <property type="match status" value="1"/>
</dbReference>
<keyword evidence="5" id="KW-1185">Reference proteome</keyword>
<dbReference type="InterPro" id="IPR050271">
    <property type="entry name" value="UDP-glycosyltransferase"/>
</dbReference>
<feature type="domain" description="Erythromycin biosynthesis protein CIII-like C-terminal" evidence="3">
    <location>
        <begin position="291"/>
        <end position="413"/>
    </location>
</feature>
<dbReference type="GO" id="GO:0016758">
    <property type="term" value="F:hexosyltransferase activity"/>
    <property type="evidence" value="ECO:0007669"/>
    <property type="project" value="UniProtKB-ARBA"/>
</dbReference>
<dbReference type="GO" id="GO:0008194">
    <property type="term" value="F:UDP-glycosyltransferase activity"/>
    <property type="evidence" value="ECO:0007669"/>
    <property type="project" value="InterPro"/>
</dbReference>
<name>A0A937G2S1_9BACT</name>
<keyword evidence="1" id="KW-0328">Glycosyltransferase</keyword>
<dbReference type="InterPro" id="IPR002213">
    <property type="entry name" value="UDP_glucos_trans"/>
</dbReference>
<accession>A0A937G2S1</accession>
<dbReference type="PANTHER" id="PTHR48043:SF145">
    <property type="entry name" value="FI06409P-RELATED"/>
    <property type="match status" value="1"/>
</dbReference>
<dbReference type="Proteomes" id="UP000614216">
    <property type="component" value="Unassembled WGS sequence"/>
</dbReference>
<comment type="caution">
    <text evidence="4">The sequence shown here is derived from an EMBL/GenBank/DDBJ whole genome shotgun (WGS) entry which is preliminary data.</text>
</comment>
<sequence>MDEKELICIVIKPEASTIRSTQYLANFLKKHRYEVEYAGIFDEETCRYFDKNDLKYKAFSFPEPTFDLNQPKNLHLYQVEAEQALMTECYNYYRECPPKLVLYEVLNTSWTLPFVKLGVPLLGISVTLSTEFNTRLPSVHSTYAPSKKLSLIDRMKILAGWMSIYRWWLRDRLQYNAMLYRYFGLTHIPKNNFKQAFKKYGYRIIWGDYPTNDFRINTPVLYCCPAEFDLPYRKNRKRVFYGGSFVLQNEKQGEQFDWSVFGEQSKVIYATLGTMPQFLNPKVRVNFYKSMLGAMEEMDGYELILQVGKKEDLDGLKVPGNVHIYDWVPHTEIFNRISLMVCHGGLGTLREAIYHGVPSVVFPSFGDQPGNSTRVIYNNLGVRGNLLDINKTEMLRLMNQVFQDDNIQRGVQKFQKIFRDQMDFPLGIDFFNQLMQKKIDNTTYGNVTTN</sequence>
<evidence type="ECO:0000313" key="4">
    <source>
        <dbReference type="EMBL" id="MBL6449607.1"/>
    </source>
</evidence>
<proteinExistence type="predicted"/>
<evidence type="ECO:0000259" key="3">
    <source>
        <dbReference type="Pfam" id="PF06722"/>
    </source>
</evidence>
<keyword evidence="2" id="KW-0808">Transferase</keyword>
<dbReference type="Gene3D" id="3.40.50.2000">
    <property type="entry name" value="Glycogen Phosphorylase B"/>
    <property type="match status" value="2"/>
</dbReference>
<reference evidence="4" key="1">
    <citation type="submission" date="2021-01" db="EMBL/GenBank/DDBJ databases">
        <title>Fulvivirga kasyanovii gen. nov., sp nov., a novel member of the phylum Bacteroidetes isolated from seawater in a mussel farm.</title>
        <authorList>
            <person name="Zhao L.-H."/>
            <person name="Wang Z.-J."/>
        </authorList>
    </citation>
    <scope>NUCLEOTIDE SEQUENCE</scope>
    <source>
        <strain evidence="4">29W222</strain>
    </source>
</reference>
<dbReference type="SUPFAM" id="SSF53756">
    <property type="entry name" value="UDP-Glycosyltransferase/glycogen phosphorylase"/>
    <property type="match status" value="1"/>
</dbReference>
<dbReference type="RefSeq" id="WP_202859155.1">
    <property type="nucleotide sequence ID" value="NZ_JAEUGD010000067.1"/>
</dbReference>